<feature type="region of interest" description="Disordered" evidence="1">
    <location>
        <begin position="1"/>
        <end position="145"/>
    </location>
</feature>
<dbReference type="Proteomes" id="UP000256952">
    <property type="component" value="Chromosome CBM2613_a"/>
</dbReference>
<accession>A0A375E6F2</accession>
<dbReference type="EMBL" id="OFTH01000027">
    <property type="protein sequence ID" value="SOZ62518.1"/>
    <property type="molecule type" value="Genomic_DNA"/>
</dbReference>
<feature type="compositionally biased region" description="Low complexity" evidence="1">
    <location>
        <begin position="9"/>
        <end position="21"/>
    </location>
</feature>
<gene>
    <name evidence="2" type="ORF">CBM2613_A330018</name>
</gene>
<name>A0A375E6F2_9BURK</name>
<proteinExistence type="predicted"/>
<evidence type="ECO:0000313" key="2">
    <source>
        <dbReference type="EMBL" id="SOZ62518.1"/>
    </source>
</evidence>
<organism evidence="2">
    <name type="scientific">Cupriavidus taiwanensis</name>
    <dbReference type="NCBI Taxonomy" id="164546"/>
    <lineage>
        <taxon>Bacteria</taxon>
        <taxon>Pseudomonadati</taxon>
        <taxon>Pseudomonadota</taxon>
        <taxon>Betaproteobacteria</taxon>
        <taxon>Burkholderiales</taxon>
        <taxon>Burkholderiaceae</taxon>
        <taxon>Cupriavidus</taxon>
    </lineage>
</organism>
<feature type="compositionally biased region" description="Basic residues" evidence="1">
    <location>
        <begin position="39"/>
        <end position="49"/>
    </location>
</feature>
<comment type="caution">
    <text evidence="2">The sequence shown here is derived from an EMBL/GenBank/DDBJ whole genome shotgun (WGS) entry which is preliminary data.</text>
</comment>
<feature type="compositionally biased region" description="Basic and acidic residues" evidence="1">
    <location>
        <begin position="107"/>
        <end position="124"/>
    </location>
</feature>
<reference evidence="2" key="1">
    <citation type="submission" date="2018-01" db="EMBL/GenBank/DDBJ databases">
        <authorList>
            <person name="Clerissi C."/>
        </authorList>
    </citation>
    <scope>NUCLEOTIDE SEQUENCE</scope>
    <source>
        <strain evidence="2">Cupriavidus taiwanensis STM 8556</strain>
    </source>
</reference>
<sequence length="207" mass="22047">MGRRLPLEPAAGHVPALAVAADRAERAGGAGSGRDHGRTSRRHGQRRRCDRAGLAPARARTAVGRGTGGKGLSQAALHHGAGRPDQGPRPVGAALRCAGSWRAGQPCRRDRPVPPDRHPGDGTRRYAGPAASGAGRGLPRRARRTLSVSTCRRRQDATPFPAFRRIARRLKPHAAAMHPARVGINPNEKLFSNTYHVKKIKHCDGSG</sequence>
<evidence type="ECO:0000256" key="1">
    <source>
        <dbReference type="SAM" id="MobiDB-lite"/>
    </source>
</evidence>
<dbReference type="AlphaFoldDB" id="A0A375E6F2"/>
<protein>
    <submittedName>
        <fullName evidence="2">Uncharacterized protein</fullName>
    </submittedName>
</protein>